<feature type="chain" id="PRO_5043054075" evidence="1">
    <location>
        <begin position="21"/>
        <end position="219"/>
    </location>
</feature>
<accession>A0AAN8MR72</accession>
<dbReference type="EMBL" id="JAVHNR010000006">
    <property type="protein sequence ID" value="KAK6339673.1"/>
    <property type="molecule type" value="Genomic_DNA"/>
</dbReference>
<evidence type="ECO:0000256" key="1">
    <source>
        <dbReference type="SAM" id="SignalP"/>
    </source>
</evidence>
<evidence type="ECO:0000313" key="3">
    <source>
        <dbReference type="Proteomes" id="UP001313282"/>
    </source>
</evidence>
<feature type="signal peptide" evidence="1">
    <location>
        <begin position="1"/>
        <end position="20"/>
    </location>
</feature>
<gene>
    <name evidence="2" type="ORF">TWF718_009069</name>
</gene>
<dbReference type="AlphaFoldDB" id="A0AAN8MR72"/>
<organism evidence="2 3">
    <name type="scientific">Orbilia javanica</name>
    <dbReference type="NCBI Taxonomy" id="47235"/>
    <lineage>
        <taxon>Eukaryota</taxon>
        <taxon>Fungi</taxon>
        <taxon>Dikarya</taxon>
        <taxon>Ascomycota</taxon>
        <taxon>Pezizomycotina</taxon>
        <taxon>Orbiliomycetes</taxon>
        <taxon>Orbiliales</taxon>
        <taxon>Orbiliaceae</taxon>
        <taxon>Orbilia</taxon>
    </lineage>
</organism>
<keyword evidence="3" id="KW-1185">Reference proteome</keyword>
<dbReference type="Proteomes" id="UP001313282">
    <property type="component" value="Unassembled WGS sequence"/>
</dbReference>
<protein>
    <submittedName>
        <fullName evidence="2">Uncharacterized protein</fullName>
    </submittedName>
</protein>
<name>A0AAN8MR72_9PEZI</name>
<proteinExistence type="predicted"/>
<evidence type="ECO:0000313" key="2">
    <source>
        <dbReference type="EMBL" id="KAK6339673.1"/>
    </source>
</evidence>
<reference evidence="2 3" key="1">
    <citation type="submission" date="2019-10" db="EMBL/GenBank/DDBJ databases">
        <authorList>
            <person name="Palmer J.M."/>
        </authorList>
    </citation>
    <scope>NUCLEOTIDE SEQUENCE [LARGE SCALE GENOMIC DNA]</scope>
    <source>
        <strain evidence="2 3">TWF718</strain>
    </source>
</reference>
<sequence length="219" mass="23794">MHSKTILVSVVLALVPSALAAPYEPAATTKDTKCASTINTSIHVSKSNTVDYEPIPSTEATPRISRSPMSVIREPVAAAPTPVIWWGSPIRSRDVEHFEVSRVAGLPPIKVTRGPLPPPTITRITEIFPPEATTVTVIPIPPPPPPPKKLYCVQRWFGTAPLCNGKCPGGWNVVRYQREAAKTCDVSTPDKIIEKCENTSKHGCSSGHNKALCEQCEWK</sequence>
<comment type="caution">
    <text evidence="2">The sequence shown here is derived from an EMBL/GenBank/DDBJ whole genome shotgun (WGS) entry which is preliminary data.</text>
</comment>
<keyword evidence="1" id="KW-0732">Signal</keyword>